<dbReference type="InterPro" id="IPR029483">
    <property type="entry name" value="GH97_C"/>
</dbReference>
<dbReference type="InterPro" id="IPR014718">
    <property type="entry name" value="GH-type_carb-bd"/>
</dbReference>
<evidence type="ECO:0000313" key="6">
    <source>
        <dbReference type="Proteomes" id="UP000190989"/>
    </source>
</evidence>
<dbReference type="InterPro" id="IPR013785">
    <property type="entry name" value="Aldolase_TIM"/>
</dbReference>
<sequence>MKPTRILAAAGLCLAALCANPGWAQDVRPSVTAASPDGSLVLSVTTDNDARPTWSLSRKGKLLIAPSKLGFLLTDGLNMVRGFSIAGSEKAAADDTWEQPWGERRFVSDHYNEVVVRFQQSQVQGARRMNVRFRLFDNGIGFRYELPEQPALKTMRIAEETTEFDIVPEGKAWWIPGGEWNRYEQVYRETPIDAVSTAHTPITMRLEDGTHLSFHEAALVDYAGYWFKRASGQLFRTELAPGSDSAKVVRDLPFATPWRTVRIANDAAGLVENDLELNLNEPNKLGDVSWFKPARYIGIWWGMIRGDWTWAEGPRHGATTKRAKQYIDYAAQHGFRGVLVEGWNMGWNGDWFGHGDAFSFTQPTPDFDLKGLTAYAAKKGVHLIGHHETGGNIANYEPQLDDAMALYGKLGVDVVKTGYVADAGGIIAPGDKPGETKMVWHDGQRMVNHYLDVVKDAARHHIAVNTHEPVKDTGLRRTYPNWVSREGARGMEYNAWNAFANGPDHEPTLVYTRMLSGPMDYTPGVLSLEGAQHTPLASTLAKQLGLYLALYSPIQMAADFVENLKAHPREMEFIEHVPTDWAESHLIAGEVGDYAIFARKDRNGPEWFVGGVNDATARTVTLNFDFLDEGKTYEAKIWKDGEGATYLTEARHRIAYDTRMVRKGDKIDIWLAPGGGAAMRLIPQD</sequence>
<dbReference type="Pfam" id="PF14509">
    <property type="entry name" value="GH97_C"/>
    <property type="match status" value="1"/>
</dbReference>
<dbReference type="InterPro" id="IPR017853">
    <property type="entry name" value="GH"/>
</dbReference>
<feature type="domain" description="Glycosyl-hydrolase 97 catalytic" evidence="2">
    <location>
        <begin position="300"/>
        <end position="488"/>
    </location>
</feature>
<accession>A0A1U6GUT5</accession>
<gene>
    <name evidence="5" type="ORF">SAMN06295987_101530</name>
</gene>
<proteinExistence type="predicted"/>
<feature type="domain" description="Glycosyl-hydrolase 97 N-terminal" evidence="3">
    <location>
        <begin position="34"/>
        <end position="282"/>
    </location>
</feature>
<dbReference type="InterPro" id="IPR029486">
    <property type="entry name" value="GH97_N"/>
</dbReference>
<dbReference type="PANTHER" id="PTHR35803">
    <property type="entry name" value="GLUCAN 1,4-ALPHA-GLUCOSIDASE SUSB-RELATED"/>
    <property type="match status" value="1"/>
</dbReference>
<dbReference type="Proteomes" id="UP000190989">
    <property type="component" value="Unassembled WGS sequence"/>
</dbReference>
<dbReference type="SUPFAM" id="SSF51445">
    <property type="entry name" value="(Trans)glycosidases"/>
    <property type="match status" value="1"/>
</dbReference>
<keyword evidence="6" id="KW-1185">Reference proteome</keyword>
<organism evidence="5 6">
    <name type="scientific">Novosphingobium mathurense</name>
    <dbReference type="NCBI Taxonomy" id="428990"/>
    <lineage>
        <taxon>Bacteria</taxon>
        <taxon>Pseudomonadati</taxon>
        <taxon>Pseudomonadota</taxon>
        <taxon>Alphaproteobacteria</taxon>
        <taxon>Sphingomonadales</taxon>
        <taxon>Sphingomonadaceae</taxon>
        <taxon>Novosphingobium</taxon>
    </lineage>
</organism>
<feature type="domain" description="Glycosyl-hydrolase 97 C-terminal oligomerisation" evidence="4">
    <location>
        <begin position="580"/>
        <end position="681"/>
    </location>
</feature>
<evidence type="ECO:0000256" key="1">
    <source>
        <dbReference type="SAM" id="SignalP"/>
    </source>
</evidence>
<keyword evidence="1" id="KW-0732">Signal</keyword>
<evidence type="ECO:0000259" key="3">
    <source>
        <dbReference type="Pfam" id="PF14508"/>
    </source>
</evidence>
<protein>
    <submittedName>
        <fullName evidence="5">Alpha-glucosidase</fullName>
    </submittedName>
</protein>
<reference evidence="6" key="1">
    <citation type="submission" date="2017-02" db="EMBL/GenBank/DDBJ databases">
        <authorList>
            <person name="Varghese N."/>
            <person name="Submissions S."/>
        </authorList>
    </citation>
    <scope>NUCLEOTIDE SEQUENCE [LARGE SCALE GENOMIC DNA]</scope>
    <source>
        <strain evidence="6">SM117</strain>
    </source>
</reference>
<evidence type="ECO:0000259" key="4">
    <source>
        <dbReference type="Pfam" id="PF14509"/>
    </source>
</evidence>
<feature type="signal peptide" evidence="1">
    <location>
        <begin position="1"/>
        <end position="24"/>
    </location>
</feature>
<dbReference type="Gene3D" id="2.70.98.10">
    <property type="match status" value="1"/>
</dbReference>
<feature type="chain" id="PRO_5012052596" evidence="1">
    <location>
        <begin position="25"/>
        <end position="685"/>
    </location>
</feature>
<dbReference type="InterPro" id="IPR019563">
    <property type="entry name" value="GH97_catalytic"/>
</dbReference>
<dbReference type="EMBL" id="FVZE01000001">
    <property type="protein sequence ID" value="SLJ87295.1"/>
    <property type="molecule type" value="Genomic_DNA"/>
</dbReference>
<name>A0A1U6GUT5_9SPHN</name>
<dbReference type="RefSeq" id="WP_079729384.1">
    <property type="nucleotide sequence ID" value="NZ_FVZE01000001.1"/>
</dbReference>
<dbReference type="Pfam" id="PF14508">
    <property type="entry name" value="GH97_N"/>
    <property type="match status" value="1"/>
</dbReference>
<dbReference type="InterPro" id="IPR052720">
    <property type="entry name" value="Glycosyl_hydrolase_97"/>
</dbReference>
<dbReference type="GO" id="GO:0030246">
    <property type="term" value="F:carbohydrate binding"/>
    <property type="evidence" value="ECO:0007669"/>
    <property type="project" value="InterPro"/>
</dbReference>
<dbReference type="Gene3D" id="3.20.20.70">
    <property type="entry name" value="Aldolase class I"/>
    <property type="match status" value="1"/>
</dbReference>
<dbReference type="Pfam" id="PF10566">
    <property type="entry name" value="Glyco_hydro_97"/>
    <property type="match status" value="1"/>
</dbReference>
<dbReference type="AlphaFoldDB" id="A0A1U6GUT5"/>
<evidence type="ECO:0000259" key="2">
    <source>
        <dbReference type="Pfam" id="PF10566"/>
    </source>
</evidence>
<dbReference type="STRING" id="428990.SAMN06295987_101530"/>
<evidence type="ECO:0000313" key="5">
    <source>
        <dbReference type="EMBL" id="SLJ87295.1"/>
    </source>
</evidence>
<dbReference type="PANTHER" id="PTHR35803:SF1">
    <property type="entry name" value="GLUCAN 1,4-ALPHA-GLUCOSIDASE SUSB"/>
    <property type="match status" value="1"/>
</dbReference>